<evidence type="ECO:0000256" key="7">
    <source>
        <dbReference type="SAM" id="Phobius"/>
    </source>
</evidence>
<dbReference type="PANTHER" id="PTHR43731">
    <property type="entry name" value="RHOMBOID PROTEASE"/>
    <property type="match status" value="1"/>
</dbReference>
<keyword evidence="3 7" id="KW-0812">Transmembrane</keyword>
<protein>
    <submittedName>
        <fullName evidence="9">Membrane associated serine protease, rhomboid family</fullName>
    </submittedName>
</protein>
<dbReference type="InterPro" id="IPR022764">
    <property type="entry name" value="Peptidase_S54_rhomboid_dom"/>
</dbReference>
<dbReference type="STRING" id="587636.SAMN05216199_0027"/>
<evidence type="ECO:0000259" key="8">
    <source>
        <dbReference type="Pfam" id="PF01694"/>
    </source>
</evidence>
<evidence type="ECO:0000313" key="9">
    <source>
        <dbReference type="EMBL" id="SES48044.1"/>
    </source>
</evidence>
<feature type="transmembrane region" description="Helical" evidence="7">
    <location>
        <begin position="270"/>
        <end position="290"/>
    </location>
</feature>
<dbReference type="GO" id="GO:0006508">
    <property type="term" value="P:proteolysis"/>
    <property type="evidence" value="ECO:0007669"/>
    <property type="project" value="UniProtKB-KW"/>
</dbReference>
<dbReference type="SUPFAM" id="SSF144091">
    <property type="entry name" value="Rhomboid-like"/>
    <property type="match status" value="1"/>
</dbReference>
<dbReference type="InterPro" id="IPR050925">
    <property type="entry name" value="Rhomboid_protease_S54"/>
</dbReference>
<dbReference type="OrthoDB" id="9807874at2"/>
<evidence type="ECO:0000313" key="10">
    <source>
        <dbReference type="Proteomes" id="UP000199019"/>
    </source>
</evidence>
<dbReference type="Gene3D" id="1.20.1540.10">
    <property type="entry name" value="Rhomboid-like"/>
    <property type="match status" value="1"/>
</dbReference>
<sequence>MSEPTAYHQQAPPVCPRHPDRVSYVRCQRCGRPTCPECQRSAAVGVQCVDCVKAQAASTPSATTVFGGRVSGRPVVTIGIIALCVAVWIGQQADSRLTSDIWFIPALGQDEPWRFITSAFAHSPGQVMHILFNMFALWLVGGQYLEPLLGHVRYAVLYLLCAVGGSVMLLLLAQPPSGPVLTWQDLGSWGTPAVGASGAVFGLFGALIVLNRKLGRSSAWMWATIVINGVLGFVVPNVAWQAHLGGFVTGVAVAFVLASTQERSRRRWQWPGLAAVAVLLVAAAFAKYAVAPDLGVTFAVGG</sequence>
<evidence type="ECO:0000256" key="6">
    <source>
        <dbReference type="ARBA" id="ARBA00023136"/>
    </source>
</evidence>
<comment type="similarity">
    <text evidence="2">Belongs to the peptidase S54 family.</text>
</comment>
<dbReference type="PANTHER" id="PTHR43731:SF14">
    <property type="entry name" value="PRESENILIN-ASSOCIATED RHOMBOID-LIKE PROTEIN, MITOCHONDRIAL"/>
    <property type="match status" value="1"/>
</dbReference>
<evidence type="ECO:0000256" key="5">
    <source>
        <dbReference type="ARBA" id="ARBA00022989"/>
    </source>
</evidence>
<name>A0A1H9XPF7_9MICO</name>
<accession>A0A1H9XPF7</accession>
<dbReference type="Pfam" id="PF01694">
    <property type="entry name" value="Rhomboid"/>
    <property type="match status" value="1"/>
</dbReference>
<dbReference type="CDD" id="cd19756">
    <property type="entry name" value="Bbox2"/>
    <property type="match status" value="1"/>
</dbReference>
<gene>
    <name evidence="9" type="ORF">SAMN05216199_0027</name>
</gene>
<evidence type="ECO:0000256" key="2">
    <source>
        <dbReference type="ARBA" id="ARBA00009045"/>
    </source>
</evidence>
<evidence type="ECO:0000256" key="3">
    <source>
        <dbReference type="ARBA" id="ARBA00022692"/>
    </source>
</evidence>
<feature type="transmembrane region" description="Helical" evidence="7">
    <location>
        <begin position="240"/>
        <end position="258"/>
    </location>
</feature>
<feature type="domain" description="Peptidase S54 rhomboid" evidence="8">
    <location>
        <begin position="110"/>
        <end position="258"/>
    </location>
</feature>
<dbReference type="InterPro" id="IPR035952">
    <property type="entry name" value="Rhomboid-like_sf"/>
</dbReference>
<dbReference type="GO" id="GO:0004252">
    <property type="term" value="F:serine-type endopeptidase activity"/>
    <property type="evidence" value="ECO:0007669"/>
    <property type="project" value="InterPro"/>
</dbReference>
<evidence type="ECO:0000256" key="1">
    <source>
        <dbReference type="ARBA" id="ARBA00004141"/>
    </source>
</evidence>
<dbReference type="EMBL" id="FOHB01000010">
    <property type="protein sequence ID" value="SES48044.1"/>
    <property type="molecule type" value="Genomic_DNA"/>
</dbReference>
<feature type="transmembrane region" description="Helical" evidence="7">
    <location>
        <begin position="75"/>
        <end position="93"/>
    </location>
</feature>
<dbReference type="GO" id="GO:0016020">
    <property type="term" value="C:membrane"/>
    <property type="evidence" value="ECO:0007669"/>
    <property type="project" value="UniProtKB-SubCell"/>
</dbReference>
<dbReference type="RefSeq" id="WP_091762354.1">
    <property type="nucleotide sequence ID" value="NZ_FOHB01000010.1"/>
</dbReference>
<feature type="transmembrane region" description="Helical" evidence="7">
    <location>
        <begin position="113"/>
        <end position="140"/>
    </location>
</feature>
<evidence type="ECO:0000256" key="4">
    <source>
        <dbReference type="ARBA" id="ARBA00022801"/>
    </source>
</evidence>
<organism evidence="9 10">
    <name type="scientific">Pedococcus cremeus</name>
    <dbReference type="NCBI Taxonomy" id="587636"/>
    <lineage>
        <taxon>Bacteria</taxon>
        <taxon>Bacillati</taxon>
        <taxon>Actinomycetota</taxon>
        <taxon>Actinomycetes</taxon>
        <taxon>Micrococcales</taxon>
        <taxon>Intrasporangiaceae</taxon>
        <taxon>Pedococcus</taxon>
    </lineage>
</organism>
<keyword evidence="9" id="KW-0645">Protease</keyword>
<keyword evidence="10" id="KW-1185">Reference proteome</keyword>
<feature type="transmembrane region" description="Helical" evidence="7">
    <location>
        <begin position="193"/>
        <end position="210"/>
    </location>
</feature>
<keyword evidence="4" id="KW-0378">Hydrolase</keyword>
<feature type="transmembrane region" description="Helical" evidence="7">
    <location>
        <begin position="152"/>
        <end position="173"/>
    </location>
</feature>
<comment type="subcellular location">
    <subcellularLocation>
        <location evidence="1">Membrane</location>
        <topology evidence="1">Multi-pass membrane protein</topology>
    </subcellularLocation>
</comment>
<feature type="transmembrane region" description="Helical" evidence="7">
    <location>
        <begin position="217"/>
        <end position="234"/>
    </location>
</feature>
<dbReference type="AlphaFoldDB" id="A0A1H9XPF7"/>
<proteinExistence type="inferred from homology"/>
<keyword evidence="5 7" id="KW-1133">Transmembrane helix</keyword>
<reference evidence="10" key="1">
    <citation type="submission" date="2016-10" db="EMBL/GenBank/DDBJ databases">
        <authorList>
            <person name="Varghese N."/>
            <person name="Submissions S."/>
        </authorList>
    </citation>
    <scope>NUCLEOTIDE SEQUENCE [LARGE SCALE GENOMIC DNA]</scope>
    <source>
        <strain evidence="10">CGMCC 1.6963</strain>
    </source>
</reference>
<keyword evidence="6 7" id="KW-0472">Membrane</keyword>
<dbReference type="Proteomes" id="UP000199019">
    <property type="component" value="Unassembled WGS sequence"/>
</dbReference>